<dbReference type="PRINTS" id="PR00983">
    <property type="entry name" value="TRNASYNTHCYS"/>
</dbReference>
<dbReference type="SUPFAM" id="SSF52374">
    <property type="entry name" value="Nucleotidylyl transferase"/>
    <property type="match status" value="1"/>
</dbReference>
<evidence type="ECO:0000313" key="8">
    <source>
        <dbReference type="Proteomes" id="UP001164746"/>
    </source>
</evidence>
<dbReference type="EMBL" id="CP111014">
    <property type="protein sequence ID" value="WAQ98662.1"/>
    <property type="molecule type" value="Genomic_DNA"/>
</dbReference>
<feature type="domain" description="tRNA synthetases class I catalytic" evidence="6">
    <location>
        <begin position="181"/>
        <end position="270"/>
    </location>
</feature>
<dbReference type="InterPro" id="IPR014729">
    <property type="entry name" value="Rossmann-like_a/b/a_fold"/>
</dbReference>
<evidence type="ECO:0000256" key="1">
    <source>
        <dbReference type="ARBA" id="ARBA00005594"/>
    </source>
</evidence>
<keyword evidence="2" id="KW-0436">Ligase</keyword>
<feature type="domain" description="tRNA synthetases class I catalytic" evidence="6">
    <location>
        <begin position="9"/>
        <end position="180"/>
    </location>
</feature>
<feature type="region of interest" description="Disordered" evidence="5">
    <location>
        <begin position="362"/>
        <end position="503"/>
    </location>
</feature>
<reference evidence="7" key="1">
    <citation type="submission" date="2022-11" db="EMBL/GenBank/DDBJ databases">
        <title>Centuries of genome instability and evolution in soft-shell clam transmissible cancer (bioRxiv).</title>
        <authorList>
            <person name="Hart S.F.M."/>
            <person name="Yonemitsu M.A."/>
            <person name="Giersch R.M."/>
            <person name="Beal B.F."/>
            <person name="Arriagada G."/>
            <person name="Davis B.W."/>
            <person name="Ostrander E.A."/>
            <person name="Goff S.P."/>
            <person name="Metzger M.J."/>
        </authorList>
    </citation>
    <scope>NUCLEOTIDE SEQUENCE</scope>
    <source>
        <strain evidence="7">MELC-2E11</strain>
        <tissue evidence="7">Siphon/mantle</tissue>
    </source>
</reference>
<evidence type="ECO:0000256" key="4">
    <source>
        <dbReference type="ARBA" id="ARBA00022840"/>
    </source>
</evidence>
<feature type="compositionally biased region" description="Basic and acidic residues" evidence="5">
    <location>
        <begin position="405"/>
        <end position="417"/>
    </location>
</feature>
<sequence>MIAYSFVRYICGPTVYDSSHIGHASNYVRYDIIRRVFLDFFNINVSYLMGVTDIDDKIIVRANELGQDFTAITNHYEREFFQEMLALNILQPTMTSRVSDYVPEIIAFVQKIMEKGHGYVGKDGSVYFDVVEYGNYYKFASPQQLFKSDVEVKKNPADFALWKAAKPGEPFWDSPWGPGRGLDLMFPHHENEIAQSCSYHGVKQWANYWLHTGFLFTPQESEKMSKSLKNTISTSSLLSKYTSNQFRMFCMLTHYRNNIEFTEEKMQKAISLDNKIGSFLRQCDAYVKGQVSDTVCRCPGVIAAVEVHVKRICKKLGFLKKGWKMSEDSDNMKLREVLDHTVRFRYNVRQYSIKTKLPESDLKTSSTWDFDDSKDMREDSDWDSDSSGTPMDKQTTQETQSSEHGTSKEPISKEIMHDTQCGKTEEFEREMSTESPSIHDTQNRDYKISEEPTGRHTHDGQTTESEKLEQSLNVEDTCRKDTEKVDSKVLKEATESVSKRTTS</sequence>
<dbReference type="PANTHER" id="PTHR10890:SF27">
    <property type="entry name" value="CYSTEINE--TRNA LIGASE, MITOCHONDRIAL-RELATED"/>
    <property type="match status" value="1"/>
</dbReference>
<evidence type="ECO:0000256" key="2">
    <source>
        <dbReference type="ARBA" id="ARBA00022598"/>
    </source>
</evidence>
<keyword evidence="3" id="KW-0547">Nucleotide-binding</keyword>
<dbReference type="InterPro" id="IPR024909">
    <property type="entry name" value="Cys-tRNA/MSH_ligase"/>
</dbReference>
<evidence type="ECO:0000256" key="5">
    <source>
        <dbReference type="SAM" id="MobiDB-lite"/>
    </source>
</evidence>
<keyword evidence="4" id="KW-0067">ATP-binding</keyword>
<evidence type="ECO:0000313" key="7">
    <source>
        <dbReference type="EMBL" id="WAQ98662.1"/>
    </source>
</evidence>
<dbReference type="InterPro" id="IPR032678">
    <property type="entry name" value="tRNA-synt_1_cat_dom"/>
</dbReference>
<evidence type="ECO:0000256" key="3">
    <source>
        <dbReference type="ARBA" id="ARBA00022741"/>
    </source>
</evidence>
<feature type="compositionally biased region" description="Polar residues" evidence="5">
    <location>
        <begin position="385"/>
        <end position="404"/>
    </location>
</feature>
<accession>A0ABY7DLX6</accession>
<protein>
    <submittedName>
        <fullName evidence="7">SYCM-like protein</fullName>
    </submittedName>
</protein>
<organism evidence="7 8">
    <name type="scientific">Mya arenaria</name>
    <name type="common">Soft-shell clam</name>
    <dbReference type="NCBI Taxonomy" id="6604"/>
    <lineage>
        <taxon>Eukaryota</taxon>
        <taxon>Metazoa</taxon>
        <taxon>Spiralia</taxon>
        <taxon>Lophotrochozoa</taxon>
        <taxon>Mollusca</taxon>
        <taxon>Bivalvia</taxon>
        <taxon>Autobranchia</taxon>
        <taxon>Heteroconchia</taxon>
        <taxon>Euheterodonta</taxon>
        <taxon>Imparidentia</taxon>
        <taxon>Neoheterodontei</taxon>
        <taxon>Myida</taxon>
        <taxon>Myoidea</taxon>
        <taxon>Myidae</taxon>
        <taxon>Mya</taxon>
    </lineage>
</organism>
<feature type="compositionally biased region" description="Basic and acidic residues" evidence="5">
    <location>
        <begin position="423"/>
        <end position="432"/>
    </location>
</feature>
<name>A0ABY7DLX6_MYAAR</name>
<dbReference type="PANTHER" id="PTHR10890">
    <property type="entry name" value="CYSTEINYL-TRNA SYNTHETASE"/>
    <property type="match status" value="1"/>
</dbReference>
<dbReference type="Pfam" id="PF01406">
    <property type="entry name" value="tRNA-synt_1e"/>
    <property type="match status" value="2"/>
</dbReference>
<gene>
    <name evidence="7" type="ORF">MAR_023035</name>
</gene>
<dbReference type="Proteomes" id="UP001164746">
    <property type="component" value="Chromosome 3"/>
</dbReference>
<dbReference type="Gene3D" id="3.40.50.620">
    <property type="entry name" value="HUPs"/>
    <property type="match status" value="2"/>
</dbReference>
<feature type="compositionally biased region" description="Basic and acidic residues" evidence="5">
    <location>
        <begin position="476"/>
        <end position="503"/>
    </location>
</feature>
<proteinExistence type="inferred from homology"/>
<feature type="compositionally biased region" description="Basic and acidic residues" evidence="5">
    <location>
        <begin position="441"/>
        <end position="469"/>
    </location>
</feature>
<comment type="similarity">
    <text evidence="1">Belongs to the class-I aminoacyl-tRNA synthetase family.</text>
</comment>
<keyword evidence="8" id="KW-1185">Reference proteome</keyword>
<evidence type="ECO:0000259" key="6">
    <source>
        <dbReference type="Pfam" id="PF01406"/>
    </source>
</evidence>